<feature type="region of interest" description="Disordered" evidence="1">
    <location>
        <begin position="76"/>
        <end position="112"/>
    </location>
</feature>
<name>A0A8T2NID0_9TELE</name>
<accession>A0A8T2NID0</accession>
<evidence type="ECO:0000256" key="1">
    <source>
        <dbReference type="SAM" id="MobiDB-lite"/>
    </source>
</evidence>
<dbReference type="EMBL" id="JAFBMS010000062">
    <property type="protein sequence ID" value="KAG9338711.1"/>
    <property type="molecule type" value="Genomic_DNA"/>
</dbReference>
<comment type="caution">
    <text evidence="2">The sequence shown here is derived from an EMBL/GenBank/DDBJ whole genome shotgun (WGS) entry which is preliminary data.</text>
</comment>
<protein>
    <submittedName>
        <fullName evidence="2">Uncharacterized protein</fullName>
    </submittedName>
</protein>
<proteinExistence type="predicted"/>
<dbReference type="Proteomes" id="UP000824540">
    <property type="component" value="Unassembled WGS sequence"/>
</dbReference>
<organism evidence="2 3">
    <name type="scientific">Albula glossodonta</name>
    <name type="common">roundjaw bonefish</name>
    <dbReference type="NCBI Taxonomy" id="121402"/>
    <lineage>
        <taxon>Eukaryota</taxon>
        <taxon>Metazoa</taxon>
        <taxon>Chordata</taxon>
        <taxon>Craniata</taxon>
        <taxon>Vertebrata</taxon>
        <taxon>Euteleostomi</taxon>
        <taxon>Actinopterygii</taxon>
        <taxon>Neopterygii</taxon>
        <taxon>Teleostei</taxon>
        <taxon>Albuliformes</taxon>
        <taxon>Albulidae</taxon>
        <taxon>Albula</taxon>
    </lineage>
</organism>
<sequence>MASPVTTGARGEYKTHEGKKIRRRERPCIFSMTAVNMAVNCSHSVPAEDCLEIWGCGQVSLPAFDWRNVVTFAGTQFPQPRQRRDRGDLGERQKGSWEKAGEREGPRLTHLGSHASLVPLRYGART</sequence>
<evidence type="ECO:0000313" key="2">
    <source>
        <dbReference type="EMBL" id="KAG9338711.1"/>
    </source>
</evidence>
<feature type="compositionally biased region" description="Basic and acidic residues" evidence="1">
    <location>
        <begin position="85"/>
        <end position="107"/>
    </location>
</feature>
<keyword evidence="3" id="KW-1185">Reference proteome</keyword>
<gene>
    <name evidence="2" type="ORF">JZ751_025380</name>
</gene>
<reference evidence="2" key="1">
    <citation type="thesis" date="2021" institute="BYU ScholarsArchive" country="Provo, UT, USA">
        <title>Applications of and Algorithms for Genome Assembly and Genomic Analyses with an Emphasis on Marine Teleosts.</title>
        <authorList>
            <person name="Pickett B.D."/>
        </authorList>
    </citation>
    <scope>NUCLEOTIDE SEQUENCE</scope>
    <source>
        <strain evidence="2">HI-2016</strain>
    </source>
</reference>
<dbReference type="AlphaFoldDB" id="A0A8T2NID0"/>
<evidence type="ECO:0000313" key="3">
    <source>
        <dbReference type="Proteomes" id="UP000824540"/>
    </source>
</evidence>